<dbReference type="SUPFAM" id="SSF51735">
    <property type="entry name" value="NAD(P)-binding Rossmann-fold domains"/>
    <property type="match status" value="1"/>
</dbReference>
<feature type="domain" description="Tetrahydrofolate dehydrogenase/cyclohydrolase NAD(P)-binding" evidence="1">
    <location>
        <begin position="48"/>
        <end position="132"/>
    </location>
</feature>
<dbReference type="GO" id="GO:0004488">
    <property type="term" value="F:methylenetetrahydrofolate dehydrogenase (NADP+) activity"/>
    <property type="evidence" value="ECO:0007669"/>
    <property type="project" value="InterPro"/>
</dbReference>
<dbReference type="PANTHER" id="PTHR48099:SF7">
    <property type="entry name" value="BIFUNCTIONAL METHYLENETETRAHYDROFOLATE DEHYDROGENASE_CYCLOHYDROLASE 2, MITOCHONDRIAL"/>
    <property type="match status" value="1"/>
</dbReference>
<dbReference type="InterPro" id="IPR000672">
    <property type="entry name" value="THF_DH/CycHdrlase"/>
</dbReference>
<organism evidence="2 3">
    <name type="scientific">Ornithorhynchus anatinus</name>
    <name type="common">Duckbill platypus</name>
    <dbReference type="NCBI Taxonomy" id="9258"/>
    <lineage>
        <taxon>Eukaryota</taxon>
        <taxon>Metazoa</taxon>
        <taxon>Chordata</taxon>
        <taxon>Craniata</taxon>
        <taxon>Vertebrata</taxon>
        <taxon>Euteleostomi</taxon>
        <taxon>Mammalia</taxon>
        <taxon>Monotremata</taxon>
        <taxon>Ornithorhynchidae</taxon>
        <taxon>Ornithorhynchus</taxon>
    </lineage>
</organism>
<dbReference type="Gene3D" id="3.40.50.720">
    <property type="entry name" value="NAD(P)-binding Rossmann-like Domain"/>
    <property type="match status" value="1"/>
</dbReference>
<dbReference type="STRING" id="9258.ENSOANP00000011017"/>
<dbReference type="GeneTree" id="ENSGT00940000160901"/>
<dbReference type="Pfam" id="PF02882">
    <property type="entry name" value="THF_DHG_CYH_C"/>
    <property type="match status" value="1"/>
</dbReference>
<dbReference type="Bgee" id="ENSOANG00000006915">
    <property type="expression patterns" value="Expressed in endometrium and 2 other cell types or tissues"/>
</dbReference>
<reference evidence="2 3" key="1">
    <citation type="journal article" date="2008" name="Nature">
        <title>Genome analysis of the platypus reveals unique signatures of evolution.</title>
        <authorList>
            <person name="Warren W.C."/>
            <person name="Hillier L.W."/>
            <person name="Marshall Graves J.A."/>
            <person name="Birney E."/>
            <person name="Ponting C.P."/>
            <person name="Grutzner F."/>
            <person name="Belov K."/>
            <person name="Miller W."/>
            <person name="Clarke L."/>
            <person name="Chinwalla A.T."/>
            <person name="Yang S.P."/>
            <person name="Heger A."/>
            <person name="Locke D.P."/>
            <person name="Miethke P."/>
            <person name="Waters P.D."/>
            <person name="Veyrunes F."/>
            <person name="Fulton L."/>
            <person name="Fulton B."/>
            <person name="Graves T."/>
            <person name="Wallis J."/>
            <person name="Puente X.S."/>
            <person name="Lopez-Otin C."/>
            <person name="Ordonez G.R."/>
            <person name="Eichler E.E."/>
            <person name="Chen L."/>
            <person name="Cheng Z."/>
            <person name="Deakin J.E."/>
            <person name="Alsop A."/>
            <person name="Thompson K."/>
            <person name="Kirby P."/>
            <person name="Papenfuss A.T."/>
            <person name="Wakefield M.J."/>
            <person name="Olender T."/>
            <person name="Lancet D."/>
            <person name="Huttley G.A."/>
            <person name="Smit A.F."/>
            <person name="Pask A."/>
            <person name="Temple-Smith P."/>
            <person name="Batzer M.A."/>
            <person name="Walker J.A."/>
            <person name="Konkel M.K."/>
            <person name="Harris R.S."/>
            <person name="Whittington C.M."/>
            <person name="Wong E.S."/>
            <person name="Gemmell N.J."/>
            <person name="Buschiazzo E."/>
            <person name="Vargas Jentzsch I.M."/>
            <person name="Merkel A."/>
            <person name="Schmitz J."/>
            <person name="Zemann A."/>
            <person name="Churakov G."/>
            <person name="Kriegs J.O."/>
            <person name="Brosius J."/>
            <person name="Murchison E.P."/>
            <person name="Sachidanandam R."/>
            <person name="Smith C."/>
            <person name="Hannon G.J."/>
            <person name="Tsend-Ayush E."/>
            <person name="McMillan D."/>
            <person name="Attenborough R."/>
            <person name="Rens W."/>
            <person name="Ferguson-Smith M."/>
            <person name="Lefevre C.M."/>
            <person name="Sharp J.A."/>
            <person name="Nicholas K.R."/>
            <person name="Ray D.A."/>
            <person name="Kube M."/>
            <person name="Reinhardt R."/>
            <person name="Pringle T.H."/>
            <person name="Taylor J."/>
            <person name="Jones R.C."/>
            <person name="Nixon B."/>
            <person name="Dacheux J.L."/>
            <person name="Niwa H."/>
            <person name="Sekita Y."/>
            <person name="Huang X."/>
            <person name="Stark A."/>
            <person name="Kheradpour P."/>
            <person name="Kellis M."/>
            <person name="Flicek P."/>
            <person name="Chen Y."/>
            <person name="Webber C."/>
            <person name="Hardison R."/>
            <person name="Nelson J."/>
            <person name="Hallsworth-Pepin K."/>
            <person name="Delehaunty K."/>
            <person name="Markovic C."/>
            <person name="Minx P."/>
            <person name="Feng Y."/>
            <person name="Kremitzki C."/>
            <person name="Mitreva M."/>
            <person name="Glasscock J."/>
            <person name="Wylie T."/>
            <person name="Wohldmann P."/>
            <person name="Thiru P."/>
            <person name="Nhan M.N."/>
            <person name="Pohl C.S."/>
            <person name="Smith S.M."/>
            <person name="Hou S."/>
            <person name="Nefedov M."/>
            <person name="de Jong P.J."/>
            <person name="Renfree M.B."/>
            <person name="Mardis E.R."/>
            <person name="Wilson R.K."/>
        </authorList>
    </citation>
    <scope>NUCLEOTIDE SEQUENCE [LARGE SCALE GENOMIC DNA]</scope>
    <source>
        <strain evidence="2 3">Glennie</strain>
    </source>
</reference>
<dbReference type="AlphaFoldDB" id="F7EQP1"/>
<evidence type="ECO:0000259" key="1">
    <source>
        <dbReference type="Pfam" id="PF02882"/>
    </source>
</evidence>
<evidence type="ECO:0000313" key="2">
    <source>
        <dbReference type="Ensembl" id="ENSOANP00000011017.2"/>
    </source>
</evidence>
<accession>F7EQP1</accession>
<dbReference type="Ensembl" id="ENSOANT00000011019.2">
    <property type="protein sequence ID" value="ENSOANP00000011017.2"/>
    <property type="gene ID" value="ENSOANG00000006915.3"/>
</dbReference>
<proteinExistence type="predicted"/>
<sequence length="157" mass="16987">PDPRTSGLLPGHIDERTVRNGVAPEKDVDGFHLINGGRLRLAQHSPVPAAASAVWEMIKRSGIETFGRNVVVAGRSKNVGMPISMLLHTDGDHKRPGGDATVTVTHRYTPREQLRMHCQLADIIVAAAGKTHNEAAPLYNGFFTSPSGVRCPQRGIR</sequence>
<dbReference type="InParanoid" id="F7EQP1"/>
<evidence type="ECO:0000313" key="3">
    <source>
        <dbReference type="Proteomes" id="UP000002279"/>
    </source>
</evidence>
<dbReference type="eggNOG" id="KOG0089">
    <property type="taxonomic scope" value="Eukaryota"/>
</dbReference>
<reference evidence="2" key="2">
    <citation type="submission" date="2025-08" db="UniProtKB">
        <authorList>
            <consortium name="Ensembl"/>
        </authorList>
    </citation>
    <scope>IDENTIFICATION</scope>
    <source>
        <strain evidence="2">Glennie</strain>
    </source>
</reference>
<dbReference type="HOGENOM" id="CLU_034045_0_0_1"/>
<dbReference type="PANTHER" id="PTHR48099">
    <property type="entry name" value="C-1-TETRAHYDROFOLATE SYNTHASE, CYTOPLASMIC-RELATED"/>
    <property type="match status" value="1"/>
</dbReference>
<reference evidence="2" key="3">
    <citation type="submission" date="2025-09" db="UniProtKB">
        <authorList>
            <consortium name="Ensembl"/>
        </authorList>
    </citation>
    <scope>IDENTIFICATION</scope>
    <source>
        <strain evidence="2">Glennie</strain>
    </source>
</reference>
<dbReference type="Proteomes" id="UP000002279">
    <property type="component" value="Chromosome 10"/>
</dbReference>
<name>F7EQP1_ORNAN</name>
<dbReference type="OMA" id="WGVREIT"/>
<dbReference type="InterPro" id="IPR036291">
    <property type="entry name" value="NAD(P)-bd_dom_sf"/>
</dbReference>
<keyword evidence="3" id="KW-1185">Reference proteome</keyword>
<dbReference type="PRINTS" id="PR00085">
    <property type="entry name" value="THFDHDRGNASE"/>
</dbReference>
<dbReference type="Gene3D" id="3.40.50.10860">
    <property type="entry name" value="Leucine Dehydrogenase, chain A, domain 1"/>
    <property type="match status" value="1"/>
</dbReference>
<protein>
    <recommendedName>
        <fullName evidence="1">Tetrahydrofolate dehydrogenase/cyclohydrolase NAD(P)-binding domain-containing protein</fullName>
    </recommendedName>
</protein>
<dbReference type="InterPro" id="IPR020631">
    <property type="entry name" value="THF_DH/CycHdrlase_NAD-bd_dom"/>
</dbReference>